<dbReference type="InterPro" id="IPR001867">
    <property type="entry name" value="OmpR/PhoB-type_DNA-bd"/>
</dbReference>
<evidence type="ECO:0000256" key="4">
    <source>
        <dbReference type="ARBA" id="ARBA00023125"/>
    </source>
</evidence>
<evidence type="ECO:0000256" key="6">
    <source>
        <dbReference type="PROSITE-ProRule" id="PRU00169"/>
    </source>
</evidence>
<evidence type="ECO:0000256" key="1">
    <source>
        <dbReference type="ARBA" id="ARBA00022553"/>
    </source>
</evidence>
<keyword evidence="3" id="KW-0805">Transcription regulation</keyword>
<dbReference type="Gene3D" id="1.10.10.10">
    <property type="entry name" value="Winged helix-like DNA-binding domain superfamily/Winged helix DNA-binding domain"/>
    <property type="match status" value="1"/>
</dbReference>
<dbReference type="CDD" id="cd00383">
    <property type="entry name" value="trans_reg_C"/>
    <property type="match status" value="1"/>
</dbReference>
<keyword evidence="2" id="KW-0902">Two-component regulatory system</keyword>
<dbReference type="GO" id="GO:0005829">
    <property type="term" value="C:cytosol"/>
    <property type="evidence" value="ECO:0007669"/>
    <property type="project" value="TreeGrafter"/>
</dbReference>
<evidence type="ECO:0000256" key="7">
    <source>
        <dbReference type="PROSITE-ProRule" id="PRU01091"/>
    </source>
</evidence>
<dbReference type="Pfam" id="PF00072">
    <property type="entry name" value="Response_reg"/>
    <property type="match status" value="1"/>
</dbReference>
<evidence type="ECO:0000256" key="3">
    <source>
        <dbReference type="ARBA" id="ARBA00023015"/>
    </source>
</evidence>
<dbReference type="Gene3D" id="6.10.250.690">
    <property type="match status" value="1"/>
</dbReference>
<keyword evidence="1 6" id="KW-0597">Phosphoprotein</keyword>
<accession>A0A369XP82</accession>
<dbReference type="PANTHER" id="PTHR48111:SF59">
    <property type="entry name" value="TRANSCRIPTIONAL REGULATORY PROTEIN BAER"/>
    <property type="match status" value="1"/>
</dbReference>
<evidence type="ECO:0000259" key="8">
    <source>
        <dbReference type="PROSITE" id="PS50110"/>
    </source>
</evidence>
<dbReference type="Proteomes" id="UP000253831">
    <property type="component" value="Unassembled WGS sequence"/>
</dbReference>
<feature type="domain" description="Response regulatory" evidence="8">
    <location>
        <begin position="8"/>
        <end position="121"/>
    </location>
</feature>
<dbReference type="SMART" id="SM00448">
    <property type="entry name" value="REC"/>
    <property type="match status" value="1"/>
</dbReference>
<dbReference type="PROSITE" id="PS51755">
    <property type="entry name" value="OMPR_PHOB"/>
    <property type="match status" value="1"/>
</dbReference>
<comment type="caution">
    <text evidence="10">The sequence shown here is derived from an EMBL/GenBank/DDBJ whole genome shotgun (WGS) entry which is preliminary data.</text>
</comment>
<dbReference type="EMBL" id="QPGA01000016">
    <property type="protein sequence ID" value="RDE50676.1"/>
    <property type="molecule type" value="Genomic_DNA"/>
</dbReference>
<dbReference type="InterPro" id="IPR011006">
    <property type="entry name" value="CheY-like_superfamily"/>
</dbReference>
<dbReference type="SUPFAM" id="SSF52172">
    <property type="entry name" value="CheY-like"/>
    <property type="match status" value="1"/>
</dbReference>
<evidence type="ECO:0000313" key="10">
    <source>
        <dbReference type="EMBL" id="RDE50676.1"/>
    </source>
</evidence>
<proteinExistence type="predicted"/>
<sequence length="244" mass="26897">MNATSLPCILVVEDEPRLAKLLAVYLRDSGMTPVIVHDGLAALEAFAQHRPALVLLDLNLPGRDGVSVCRDLRAASTVPIVMMTARIDEIDRLIGLEAGADDYICKPYSPREVMARVKAQLRRVQWAQDGVPRNMPATSGPDGTGARVLDINITNWRVHLDGEPVDLTPAEVRLLHTLHAAPGRVFSRQQLLDHLHDDGRAVTDRVIDSHVRNLRRKLATVTQGIDPIRSVYGVGYSFEWPAAD</sequence>
<dbReference type="Gene3D" id="3.40.50.2300">
    <property type="match status" value="1"/>
</dbReference>
<dbReference type="PROSITE" id="PS50110">
    <property type="entry name" value="RESPONSE_REGULATORY"/>
    <property type="match status" value="1"/>
</dbReference>
<evidence type="ECO:0000259" key="9">
    <source>
        <dbReference type="PROSITE" id="PS51755"/>
    </source>
</evidence>
<dbReference type="GO" id="GO:0000976">
    <property type="term" value="F:transcription cis-regulatory region binding"/>
    <property type="evidence" value="ECO:0007669"/>
    <property type="project" value="TreeGrafter"/>
</dbReference>
<dbReference type="InterPro" id="IPR016032">
    <property type="entry name" value="Sig_transdc_resp-reg_C-effctor"/>
</dbReference>
<dbReference type="InterPro" id="IPR001789">
    <property type="entry name" value="Sig_transdc_resp-reg_receiver"/>
</dbReference>
<protein>
    <submittedName>
        <fullName evidence="10">Response regulator</fullName>
    </submittedName>
</protein>
<evidence type="ECO:0000313" key="11">
    <source>
        <dbReference type="Proteomes" id="UP000253831"/>
    </source>
</evidence>
<dbReference type="InterPro" id="IPR036388">
    <property type="entry name" value="WH-like_DNA-bd_sf"/>
</dbReference>
<reference evidence="10 11" key="1">
    <citation type="submission" date="2018-05" db="EMBL/GenBank/DDBJ databases">
        <title>Integrated omic analyses show evidence that a Ca. Accumulibacter phosphatis strain performs denitrification under micro-aerobic conditions.</title>
        <authorList>
            <person name="Camejo P.Y."/>
            <person name="Katherine M.D."/>
            <person name="Daniel N.R."/>
        </authorList>
    </citation>
    <scope>NUCLEOTIDE SEQUENCE [LARGE SCALE GENOMIC DNA]</scope>
    <source>
        <strain evidence="10">UW-LDO-IC</strain>
    </source>
</reference>
<dbReference type="AlphaFoldDB" id="A0A369XP82"/>
<dbReference type="FunFam" id="3.40.50.2300:FF:000001">
    <property type="entry name" value="DNA-binding response regulator PhoB"/>
    <property type="match status" value="1"/>
</dbReference>
<evidence type="ECO:0000256" key="5">
    <source>
        <dbReference type="ARBA" id="ARBA00023163"/>
    </source>
</evidence>
<feature type="domain" description="OmpR/PhoB-type" evidence="9">
    <location>
        <begin position="134"/>
        <end position="240"/>
    </location>
</feature>
<dbReference type="PANTHER" id="PTHR48111">
    <property type="entry name" value="REGULATOR OF RPOS"/>
    <property type="match status" value="1"/>
</dbReference>
<feature type="modified residue" description="4-aspartylphosphate" evidence="6">
    <location>
        <position position="57"/>
    </location>
</feature>
<dbReference type="InterPro" id="IPR039420">
    <property type="entry name" value="WalR-like"/>
</dbReference>
<keyword evidence="4 7" id="KW-0238">DNA-binding</keyword>
<name>A0A369XP82_9PROT</name>
<dbReference type="SUPFAM" id="SSF46894">
    <property type="entry name" value="C-terminal effector domain of the bipartite response regulators"/>
    <property type="match status" value="1"/>
</dbReference>
<dbReference type="GO" id="GO:0006355">
    <property type="term" value="P:regulation of DNA-templated transcription"/>
    <property type="evidence" value="ECO:0007669"/>
    <property type="project" value="InterPro"/>
</dbReference>
<organism evidence="10 11">
    <name type="scientific">Candidatus Accumulibacter meliphilus</name>
    <dbReference type="NCBI Taxonomy" id="2211374"/>
    <lineage>
        <taxon>Bacteria</taxon>
        <taxon>Pseudomonadati</taxon>
        <taxon>Pseudomonadota</taxon>
        <taxon>Betaproteobacteria</taxon>
        <taxon>Candidatus Accumulibacter</taxon>
    </lineage>
</organism>
<dbReference type="GO" id="GO:0000156">
    <property type="term" value="F:phosphorelay response regulator activity"/>
    <property type="evidence" value="ECO:0007669"/>
    <property type="project" value="TreeGrafter"/>
</dbReference>
<dbReference type="SMART" id="SM00862">
    <property type="entry name" value="Trans_reg_C"/>
    <property type="match status" value="1"/>
</dbReference>
<gene>
    <name evidence="10" type="ORF">DVS81_10110</name>
</gene>
<dbReference type="Pfam" id="PF00486">
    <property type="entry name" value="Trans_reg_C"/>
    <property type="match status" value="1"/>
</dbReference>
<dbReference type="GO" id="GO:0032993">
    <property type="term" value="C:protein-DNA complex"/>
    <property type="evidence" value="ECO:0007669"/>
    <property type="project" value="TreeGrafter"/>
</dbReference>
<feature type="DNA-binding region" description="OmpR/PhoB-type" evidence="7">
    <location>
        <begin position="134"/>
        <end position="240"/>
    </location>
</feature>
<evidence type="ECO:0000256" key="2">
    <source>
        <dbReference type="ARBA" id="ARBA00023012"/>
    </source>
</evidence>
<keyword evidence="5" id="KW-0804">Transcription</keyword>